<feature type="compositionally biased region" description="Polar residues" evidence="5">
    <location>
        <begin position="47"/>
        <end position="62"/>
    </location>
</feature>
<feature type="domain" description="DNL-type" evidence="6">
    <location>
        <begin position="75"/>
        <end position="170"/>
    </location>
</feature>
<evidence type="ECO:0000256" key="5">
    <source>
        <dbReference type="SAM" id="MobiDB-lite"/>
    </source>
</evidence>
<dbReference type="InterPro" id="IPR024158">
    <property type="entry name" value="Mt_import_TIM15"/>
</dbReference>
<feature type="region of interest" description="Disordered" evidence="5">
    <location>
        <begin position="46"/>
        <end position="80"/>
    </location>
</feature>
<dbReference type="GO" id="GO:0008270">
    <property type="term" value="F:zinc ion binding"/>
    <property type="evidence" value="ECO:0007669"/>
    <property type="project" value="UniProtKB-KW"/>
</dbReference>
<dbReference type="GO" id="GO:0005739">
    <property type="term" value="C:mitochondrion"/>
    <property type="evidence" value="ECO:0007669"/>
    <property type="project" value="TreeGrafter"/>
</dbReference>
<dbReference type="PANTHER" id="PTHR20922">
    <property type="entry name" value="DNL-TYPE ZINC FINGER PROTEIN"/>
    <property type="match status" value="1"/>
</dbReference>
<dbReference type="PANTHER" id="PTHR20922:SF13">
    <property type="entry name" value="DNL-TYPE ZINC FINGER PROTEIN"/>
    <property type="match status" value="1"/>
</dbReference>
<feature type="compositionally biased region" description="Pro residues" evidence="5">
    <location>
        <begin position="67"/>
        <end position="78"/>
    </location>
</feature>
<evidence type="ECO:0000256" key="4">
    <source>
        <dbReference type="PROSITE-ProRule" id="PRU00834"/>
    </source>
</evidence>
<keyword evidence="2 4" id="KW-0863">Zinc-finger</keyword>
<dbReference type="Pfam" id="PF05180">
    <property type="entry name" value="zf-DNL"/>
    <property type="match status" value="1"/>
</dbReference>
<keyword evidence="1" id="KW-0479">Metal-binding</keyword>
<dbReference type="EMBL" id="KZ613963">
    <property type="protein sequence ID" value="PMD31256.1"/>
    <property type="molecule type" value="Genomic_DNA"/>
</dbReference>
<name>A0A2J6QYA9_HYAVF</name>
<evidence type="ECO:0000256" key="3">
    <source>
        <dbReference type="ARBA" id="ARBA00022833"/>
    </source>
</evidence>
<dbReference type="Proteomes" id="UP000235786">
    <property type="component" value="Unassembled WGS sequence"/>
</dbReference>
<dbReference type="GO" id="GO:0050821">
    <property type="term" value="P:protein stabilization"/>
    <property type="evidence" value="ECO:0007669"/>
    <property type="project" value="TreeGrafter"/>
</dbReference>
<feature type="region of interest" description="Disordered" evidence="5">
    <location>
        <begin position="148"/>
        <end position="188"/>
    </location>
</feature>
<dbReference type="InterPro" id="IPR007853">
    <property type="entry name" value="Znf_DNL-typ"/>
</dbReference>
<dbReference type="STRING" id="1149755.A0A2J6QYA9"/>
<keyword evidence="8" id="KW-1185">Reference proteome</keyword>
<evidence type="ECO:0000256" key="1">
    <source>
        <dbReference type="ARBA" id="ARBA00022723"/>
    </source>
</evidence>
<evidence type="ECO:0000313" key="8">
    <source>
        <dbReference type="Proteomes" id="UP000235786"/>
    </source>
</evidence>
<evidence type="ECO:0000259" key="6">
    <source>
        <dbReference type="PROSITE" id="PS51501"/>
    </source>
</evidence>
<gene>
    <name evidence="7" type="ORF">L207DRAFT_558748</name>
</gene>
<dbReference type="GO" id="GO:0006457">
    <property type="term" value="P:protein folding"/>
    <property type="evidence" value="ECO:0007669"/>
    <property type="project" value="TreeGrafter"/>
</dbReference>
<protein>
    <submittedName>
        <fullName evidence="7">Zf-DNL-domain-containing protein</fullName>
    </submittedName>
</protein>
<evidence type="ECO:0000256" key="2">
    <source>
        <dbReference type="ARBA" id="ARBA00022771"/>
    </source>
</evidence>
<dbReference type="GO" id="GO:0030150">
    <property type="term" value="P:protein import into mitochondrial matrix"/>
    <property type="evidence" value="ECO:0007669"/>
    <property type="project" value="TreeGrafter"/>
</dbReference>
<proteinExistence type="predicted"/>
<dbReference type="PROSITE" id="PS51501">
    <property type="entry name" value="ZF_DNL"/>
    <property type="match status" value="1"/>
</dbReference>
<reference evidence="7 8" key="1">
    <citation type="submission" date="2016-04" db="EMBL/GenBank/DDBJ databases">
        <title>A degradative enzymes factory behind the ericoid mycorrhizal symbiosis.</title>
        <authorList>
            <consortium name="DOE Joint Genome Institute"/>
            <person name="Martino E."/>
            <person name="Morin E."/>
            <person name="Grelet G."/>
            <person name="Kuo A."/>
            <person name="Kohler A."/>
            <person name="Daghino S."/>
            <person name="Barry K."/>
            <person name="Choi C."/>
            <person name="Cichocki N."/>
            <person name="Clum A."/>
            <person name="Copeland A."/>
            <person name="Hainaut M."/>
            <person name="Haridas S."/>
            <person name="Labutti K."/>
            <person name="Lindquist E."/>
            <person name="Lipzen A."/>
            <person name="Khouja H.-R."/>
            <person name="Murat C."/>
            <person name="Ohm R."/>
            <person name="Olson A."/>
            <person name="Spatafora J."/>
            <person name="Veneault-Fourrey C."/>
            <person name="Henrissat B."/>
            <person name="Grigoriev I."/>
            <person name="Martin F."/>
            <person name="Perotto S."/>
        </authorList>
    </citation>
    <scope>NUCLEOTIDE SEQUENCE [LARGE SCALE GENOMIC DNA]</scope>
    <source>
        <strain evidence="7 8">F</strain>
    </source>
</reference>
<dbReference type="OrthoDB" id="512667at2759"/>
<dbReference type="GO" id="GO:0051087">
    <property type="term" value="F:protein-folding chaperone binding"/>
    <property type="evidence" value="ECO:0007669"/>
    <property type="project" value="TreeGrafter"/>
</dbReference>
<keyword evidence="3" id="KW-0862">Zinc</keyword>
<organism evidence="7 8">
    <name type="scientific">Hyaloscypha variabilis (strain UAMH 11265 / GT02V1 / F)</name>
    <name type="common">Meliniomyces variabilis</name>
    <dbReference type="NCBI Taxonomy" id="1149755"/>
    <lineage>
        <taxon>Eukaryota</taxon>
        <taxon>Fungi</taxon>
        <taxon>Dikarya</taxon>
        <taxon>Ascomycota</taxon>
        <taxon>Pezizomycotina</taxon>
        <taxon>Leotiomycetes</taxon>
        <taxon>Helotiales</taxon>
        <taxon>Hyaloscyphaceae</taxon>
        <taxon>Hyaloscypha</taxon>
        <taxon>Hyaloscypha variabilis</taxon>
    </lineage>
</organism>
<dbReference type="AlphaFoldDB" id="A0A2J6QYA9"/>
<evidence type="ECO:0000313" key="7">
    <source>
        <dbReference type="EMBL" id="PMD31256.1"/>
    </source>
</evidence>
<sequence length="188" mass="21055">MPPIPTALSAMRTLSRFSRQASNFTPLSARRPLPIQQLSSLRFAHSRYSTEASPSTAPQPQVKSKPHAPPAPQRPPQPEYEMTFTCKPCSTRSTHRVSKQGYHHGSVLITCPECRNRHVISDHLNIFGDKHMTIEDLMREQGQLVKKGTLSEDGDLEFWEDGSTTKRRREKGTPPPTKAGESDVKGIE</sequence>
<accession>A0A2J6QYA9</accession>